<evidence type="ECO:0000313" key="2">
    <source>
        <dbReference type="EMBL" id="MPN40248.1"/>
    </source>
</evidence>
<evidence type="ECO:0000256" key="1">
    <source>
        <dbReference type="SAM" id="MobiDB-lite"/>
    </source>
</evidence>
<protein>
    <submittedName>
        <fullName evidence="2">Uncharacterized protein</fullName>
    </submittedName>
</protein>
<sequence length="78" mass="8183">MLNFVGGLEQSNAIMSSSGYNVDSQKSISDSMQQPVHSEAVSAPEKSQISESESEQSSPAEPQAIAQVADDGGAIFHK</sequence>
<comment type="caution">
    <text evidence="2">The sequence shown here is derived from an EMBL/GenBank/DDBJ whole genome shotgun (WGS) entry which is preliminary data.</text>
</comment>
<feature type="compositionally biased region" description="Low complexity" evidence="1">
    <location>
        <begin position="44"/>
        <end position="63"/>
    </location>
</feature>
<gene>
    <name evidence="2" type="ORF">SDC9_187784</name>
</gene>
<name>A0A645HMH7_9ZZZZ</name>
<dbReference type="AlphaFoldDB" id="A0A645HMH7"/>
<proteinExistence type="predicted"/>
<accession>A0A645HMH7</accession>
<reference evidence="2" key="1">
    <citation type="submission" date="2019-08" db="EMBL/GenBank/DDBJ databases">
        <authorList>
            <person name="Kucharzyk K."/>
            <person name="Murdoch R.W."/>
            <person name="Higgins S."/>
            <person name="Loffler F."/>
        </authorList>
    </citation>
    <scope>NUCLEOTIDE SEQUENCE</scope>
</reference>
<organism evidence="2">
    <name type="scientific">bioreactor metagenome</name>
    <dbReference type="NCBI Taxonomy" id="1076179"/>
    <lineage>
        <taxon>unclassified sequences</taxon>
        <taxon>metagenomes</taxon>
        <taxon>ecological metagenomes</taxon>
    </lineage>
</organism>
<feature type="compositionally biased region" description="Polar residues" evidence="1">
    <location>
        <begin position="18"/>
        <end position="36"/>
    </location>
</feature>
<feature type="region of interest" description="Disordered" evidence="1">
    <location>
        <begin position="18"/>
        <end position="78"/>
    </location>
</feature>
<dbReference type="EMBL" id="VSSQ01096528">
    <property type="protein sequence ID" value="MPN40248.1"/>
    <property type="molecule type" value="Genomic_DNA"/>
</dbReference>